<dbReference type="InterPro" id="IPR032374">
    <property type="entry name" value="SGTA_dimer"/>
</dbReference>
<feature type="domain" description="SGTA homodimerisation" evidence="6">
    <location>
        <begin position="5"/>
        <end position="48"/>
    </location>
</feature>
<dbReference type="EMBL" id="JBDJPC010000008">
    <property type="protein sequence ID" value="KAL1493372.1"/>
    <property type="molecule type" value="Genomic_DNA"/>
</dbReference>
<dbReference type="SUPFAM" id="SSF48452">
    <property type="entry name" value="TPR-like"/>
    <property type="match status" value="1"/>
</dbReference>
<feature type="repeat" description="TPR" evidence="4">
    <location>
        <begin position="72"/>
        <end position="105"/>
    </location>
</feature>
<dbReference type="PANTHER" id="PTHR45831:SF2">
    <property type="entry name" value="LD24721P"/>
    <property type="match status" value="1"/>
</dbReference>
<dbReference type="PROSITE" id="PS50005">
    <property type="entry name" value="TPR"/>
    <property type="match status" value="2"/>
</dbReference>
<accession>A0ABD1EFH7</accession>
<sequence length="304" mass="34431">MDRRKQILINSMIRFLKNELLSSTLTAEKKESLEVAVQCLETTFEVETYGNLQEVDLLSFITDINDKQKEEAEIHKTKGNEHMKNSMYQEAIDEYTKAIELNPYNAIYFCNRAAAFTRLNKDNEAIQDCKEAIKLHPTYGKAHGRLGIAYSNLNKFDLAVESYKNAMLYDPDNSIYEANLQIAQERLSLSTPARDAPRFPRDISEFINNPNIINMANQVLSDQNFASMMSNLINNATRNPDGMPNTVEAMLQAGQALAERVVSEDPDFYNRVTRNINAANQQNSNDNSTNPETKPSGQNDPKDS</sequence>
<evidence type="ECO:0000313" key="8">
    <source>
        <dbReference type="Proteomes" id="UP001566132"/>
    </source>
</evidence>
<evidence type="ECO:0000256" key="1">
    <source>
        <dbReference type="ARBA" id="ARBA00008175"/>
    </source>
</evidence>
<dbReference type="Proteomes" id="UP001566132">
    <property type="component" value="Unassembled WGS sequence"/>
</dbReference>
<comment type="similarity">
    <text evidence="1">Belongs to the SGT family.</text>
</comment>
<comment type="caution">
    <text evidence="7">The sequence shown here is derived from an EMBL/GenBank/DDBJ whole genome shotgun (WGS) entry which is preliminary data.</text>
</comment>
<evidence type="ECO:0000259" key="6">
    <source>
        <dbReference type="Pfam" id="PF16546"/>
    </source>
</evidence>
<keyword evidence="3 4" id="KW-0802">TPR repeat</keyword>
<dbReference type="InterPro" id="IPR019734">
    <property type="entry name" value="TPR_rpt"/>
</dbReference>
<feature type="compositionally biased region" description="Low complexity" evidence="5">
    <location>
        <begin position="276"/>
        <end position="290"/>
    </location>
</feature>
<evidence type="ECO:0000256" key="5">
    <source>
        <dbReference type="SAM" id="MobiDB-lite"/>
    </source>
</evidence>
<organism evidence="7 8">
    <name type="scientific">Hypothenemus hampei</name>
    <name type="common">Coffee berry borer</name>
    <dbReference type="NCBI Taxonomy" id="57062"/>
    <lineage>
        <taxon>Eukaryota</taxon>
        <taxon>Metazoa</taxon>
        <taxon>Ecdysozoa</taxon>
        <taxon>Arthropoda</taxon>
        <taxon>Hexapoda</taxon>
        <taxon>Insecta</taxon>
        <taxon>Pterygota</taxon>
        <taxon>Neoptera</taxon>
        <taxon>Endopterygota</taxon>
        <taxon>Coleoptera</taxon>
        <taxon>Polyphaga</taxon>
        <taxon>Cucujiformia</taxon>
        <taxon>Curculionidae</taxon>
        <taxon>Scolytinae</taxon>
        <taxon>Hypothenemus</taxon>
    </lineage>
</organism>
<gene>
    <name evidence="7" type="ORF">ABEB36_011438</name>
</gene>
<evidence type="ECO:0000256" key="4">
    <source>
        <dbReference type="PROSITE-ProRule" id="PRU00339"/>
    </source>
</evidence>
<dbReference type="Gene3D" id="1.25.40.10">
    <property type="entry name" value="Tetratricopeptide repeat domain"/>
    <property type="match status" value="1"/>
</dbReference>
<dbReference type="InterPro" id="IPR011990">
    <property type="entry name" value="TPR-like_helical_dom_sf"/>
</dbReference>
<reference evidence="7 8" key="1">
    <citation type="submission" date="2024-05" db="EMBL/GenBank/DDBJ databases">
        <title>Genetic variation in Jamaican populations of the coffee berry borer (Hypothenemus hampei).</title>
        <authorList>
            <person name="Errbii M."/>
            <person name="Myrie A."/>
        </authorList>
    </citation>
    <scope>NUCLEOTIDE SEQUENCE [LARGE SCALE GENOMIC DNA]</scope>
    <source>
        <strain evidence="7">JA-Hopewell-2020-01-JO</strain>
        <tissue evidence="7">Whole body</tissue>
    </source>
</reference>
<name>A0ABD1EFH7_HYPHA</name>
<evidence type="ECO:0000313" key="7">
    <source>
        <dbReference type="EMBL" id="KAL1493372.1"/>
    </source>
</evidence>
<feature type="compositionally biased region" description="Polar residues" evidence="5">
    <location>
        <begin position="291"/>
        <end position="304"/>
    </location>
</feature>
<dbReference type="InterPro" id="IPR047150">
    <property type="entry name" value="SGT"/>
</dbReference>
<feature type="repeat" description="TPR" evidence="4">
    <location>
        <begin position="140"/>
        <end position="173"/>
    </location>
</feature>
<keyword evidence="2" id="KW-0677">Repeat</keyword>
<dbReference type="Gene3D" id="1.20.5.420">
    <property type="entry name" value="Immunoglobulin FC, subunit C"/>
    <property type="match status" value="1"/>
</dbReference>
<dbReference type="AlphaFoldDB" id="A0ABD1EFH7"/>
<dbReference type="Pfam" id="PF00515">
    <property type="entry name" value="TPR_1"/>
    <property type="match status" value="3"/>
</dbReference>
<evidence type="ECO:0000256" key="2">
    <source>
        <dbReference type="ARBA" id="ARBA00022737"/>
    </source>
</evidence>
<protein>
    <recommendedName>
        <fullName evidence="6">SGTA homodimerisation domain-containing protein</fullName>
    </recommendedName>
</protein>
<dbReference type="Pfam" id="PF16546">
    <property type="entry name" value="SGTA_dimer"/>
    <property type="match status" value="1"/>
</dbReference>
<dbReference type="PANTHER" id="PTHR45831">
    <property type="entry name" value="LD24721P"/>
    <property type="match status" value="1"/>
</dbReference>
<keyword evidence="8" id="KW-1185">Reference proteome</keyword>
<feature type="region of interest" description="Disordered" evidence="5">
    <location>
        <begin position="276"/>
        <end position="304"/>
    </location>
</feature>
<proteinExistence type="inferred from homology"/>
<evidence type="ECO:0000256" key="3">
    <source>
        <dbReference type="ARBA" id="ARBA00022803"/>
    </source>
</evidence>
<dbReference type="SMART" id="SM00028">
    <property type="entry name" value="TPR"/>
    <property type="match status" value="3"/>
</dbReference>